<dbReference type="Proteomes" id="UP000185557">
    <property type="component" value="Unassembled WGS sequence"/>
</dbReference>
<protein>
    <submittedName>
        <fullName evidence="2">Uncharacterized protein</fullName>
    </submittedName>
</protein>
<sequence length="129" mass="14172">MPMHHLQRYLKIGLGFVAPLVLTGGAVWVGSGWFTGRVLSQTYGGDRQIDTTGVQPVTVSFDVTVLALDAEIDLQSQVTEISVRTSGSSLQEMEFEYPLVDYADIEQALADDLGLQPADVRALIRYRID</sequence>
<dbReference type="STRING" id="549789.NIES30_22560"/>
<evidence type="ECO:0000313" key="3">
    <source>
        <dbReference type="Proteomes" id="UP000185557"/>
    </source>
</evidence>
<proteinExistence type="predicted"/>
<comment type="caution">
    <text evidence="2">The sequence shown here is derived from an EMBL/GenBank/DDBJ whole genome shotgun (WGS) entry which is preliminary data.</text>
</comment>
<evidence type="ECO:0000256" key="1">
    <source>
        <dbReference type="SAM" id="Phobius"/>
    </source>
</evidence>
<dbReference type="RefSeq" id="WP_073610713.1">
    <property type="nucleotide sequence ID" value="NZ_MRCG01000023.1"/>
</dbReference>
<keyword evidence="3" id="KW-1185">Reference proteome</keyword>
<name>A0A1U7IZL7_9CYAN</name>
<keyword evidence="1" id="KW-0812">Transmembrane</keyword>
<reference evidence="2 3" key="1">
    <citation type="submission" date="2016-11" db="EMBL/GenBank/DDBJ databases">
        <title>Draft Genome Sequences of Nine Cyanobacterial Strains from Diverse Habitats.</title>
        <authorList>
            <person name="Zhu T."/>
            <person name="Hou S."/>
            <person name="Lu X."/>
            <person name="Hess W.R."/>
        </authorList>
    </citation>
    <scope>NUCLEOTIDE SEQUENCE [LARGE SCALE GENOMIC DNA]</scope>
    <source>
        <strain evidence="2 3">NIES-30</strain>
    </source>
</reference>
<evidence type="ECO:0000313" key="2">
    <source>
        <dbReference type="EMBL" id="OKH44412.1"/>
    </source>
</evidence>
<gene>
    <name evidence="2" type="ORF">NIES30_22560</name>
</gene>
<organism evidence="2 3">
    <name type="scientific">Phormidium tenue NIES-30</name>
    <dbReference type="NCBI Taxonomy" id="549789"/>
    <lineage>
        <taxon>Bacteria</taxon>
        <taxon>Bacillati</taxon>
        <taxon>Cyanobacteriota</taxon>
        <taxon>Cyanophyceae</taxon>
        <taxon>Oscillatoriophycideae</taxon>
        <taxon>Oscillatoriales</taxon>
        <taxon>Oscillatoriaceae</taxon>
        <taxon>Phormidium</taxon>
    </lineage>
</organism>
<dbReference type="EMBL" id="MRCG01000023">
    <property type="protein sequence ID" value="OKH44412.1"/>
    <property type="molecule type" value="Genomic_DNA"/>
</dbReference>
<keyword evidence="1" id="KW-1133">Transmembrane helix</keyword>
<feature type="transmembrane region" description="Helical" evidence="1">
    <location>
        <begin position="12"/>
        <end position="34"/>
    </location>
</feature>
<keyword evidence="1" id="KW-0472">Membrane</keyword>
<dbReference type="OrthoDB" id="513799at2"/>
<dbReference type="AlphaFoldDB" id="A0A1U7IZL7"/>
<accession>A0A1U7IZL7</accession>